<dbReference type="InterPro" id="IPR018060">
    <property type="entry name" value="HTH_AraC"/>
</dbReference>
<dbReference type="PANTHER" id="PTHR43280">
    <property type="entry name" value="ARAC-FAMILY TRANSCRIPTIONAL REGULATOR"/>
    <property type="match status" value="1"/>
</dbReference>
<dbReference type="Gene3D" id="2.60.120.10">
    <property type="entry name" value="Jelly Rolls"/>
    <property type="match status" value="1"/>
</dbReference>
<dbReference type="Gene3D" id="1.10.10.60">
    <property type="entry name" value="Homeodomain-like"/>
    <property type="match status" value="2"/>
</dbReference>
<dbReference type="SUPFAM" id="SSF46689">
    <property type="entry name" value="Homeodomain-like"/>
    <property type="match status" value="2"/>
</dbReference>
<dbReference type="eggNOG" id="COG2207">
    <property type="taxonomic scope" value="Bacteria"/>
</dbReference>
<keyword evidence="3" id="KW-0804">Transcription</keyword>
<dbReference type="STRING" id="491952.Mar181_2173"/>
<dbReference type="PRINTS" id="PR00032">
    <property type="entry name" value="HTHARAC"/>
</dbReference>
<dbReference type="InterPro" id="IPR009057">
    <property type="entry name" value="Homeodomain-like_sf"/>
</dbReference>
<keyword evidence="6" id="KW-1185">Reference proteome</keyword>
<keyword evidence="1" id="KW-0805">Transcription regulation</keyword>
<proteinExistence type="predicted"/>
<evidence type="ECO:0000256" key="3">
    <source>
        <dbReference type="ARBA" id="ARBA00023163"/>
    </source>
</evidence>
<dbReference type="PANTHER" id="PTHR43280:SF2">
    <property type="entry name" value="HTH-TYPE TRANSCRIPTIONAL REGULATOR EXSA"/>
    <property type="match status" value="1"/>
</dbReference>
<dbReference type="Proteomes" id="UP000009230">
    <property type="component" value="Chromosome"/>
</dbReference>
<evidence type="ECO:0000313" key="5">
    <source>
        <dbReference type="EMBL" id="AEF55211.1"/>
    </source>
</evidence>
<dbReference type="InterPro" id="IPR014710">
    <property type="entry name" value="RmlC-like_jellyroll"/>
</dbReference>
<accession>F6CU92</accession>
<dbReference type="InterPro" id="IPR020449">
    <property type="entry name" value="Tscrpt_reg_AraC-type_HTH"/>
</dbReference>
<feature type="domain" description="HTH araC/xylS-type" evidence="4">
    <location>
        <begin position="164"/>
        <end position="263"/>
    </location>
</feature>
<protein>
    <submittedName>
        <fullName evidence="5">Transcriptional regulator with cupin sensor, AraC family</fullName>
    </submittedName>
</protein>
<dbReference type="InterPro" id="IPR018062">
    <property type="entry name" value="HTH_AraC-typ_CS"/>
</dbReference>
<dbReference type="eggNOG" id="COG1917">
    <property type="taxonomic scope" value="Bacteria"/>
</dbReference>
<dbReference type="RefSeq" id="WP_013796686.1">
    <property type="nucleotide sequence ID" value="NC_015559.1"/>
</dbReference>
<dbReference type="PROSITE" id="PS00041">
    <property type="entry name" value="HTH_ARAC_FAMILY_1"/>
    <property type="match status" value="1"/>
</dbReference>
<dbReference type="KEGG" id="mpc:Mar181_2173"/>
<organism evidence="5 6">
    <name type="scientific">Marinomonas posidonica (strain CECT 7376 / NCIMB 14433 / IVIA-Po-181)</name>
    <dbReference type="NCBI Taxonomy" id="491952"/>
    <lineage>
        <taxon>Bacteria</taxon>
        <taxon>Pseudomonadati</taxon>
        <taxon>Pseudomonadota</taxon>
        <taxon>Gammaproteobacteria</taxon>
        <taxon>Oceanospirillales</taxon>
        <taxon>Oceanospirillaceae</taxon>
        <taxon>Marinomonas</taxon>
    </lineage>
</organism>
<gene>
    <name evidence="5" type="ordered locus">Mar181_2173</name>
</gene>
<dbReference type="InterPro" id="IPR013096">
    <property type="entry name" value="Cupin_2"/>
</dbReference>
<dbReference type="InterPro" id="IPR011051">
    <property type="entry name" value="RmlC_Cupin_sf"/>
</dbReference>
<evidence type="ECO:0000256" key="1">
    <source>
        <dbReference type="ARBA" id="ARBA00023015"/>
    </source>
</evidence>
<dbReference type="AlphaFoldDB" id="F6CU92"/>
<dbReference type="Pfam" id="PF07883">
    <property type="entry name" value="Cupin_2"/>
    <property type="match status" value="1"/>
</dbReference>
<dbReference type="PROSITE" id="PS01124">
    <property type="entry name" value="HTH_ARAC_FAMILY_2"/>
    <property type="match status" value="1"/>
</dbReference>
<dbReference type="EMBL" id="CP002771">
    <property type="protein sequence ID" value="AEF55211.1"/>
    <property type="molecule type" value="Genomic_DNA"/>
</dbReference>
<keyword evidence="2" id="KW-0238">DNA-binding</keyword>
<dbReference type="GO" id="GO:0043565">
    <property type="term" value="F:sequence-specific DNA binding"/>
    <property type="evidence" value="ECO:0007669"/>
    <property type="project" value="InterPro"/>
</dbReference>
<evidence type="ECO:0000259" key="4">
    <source>
        <dbReference type="PROSITE" id="PS01124"/>
    </source>
</evidence>
<dbReference type="SMART" id="SM00342">
    <property type="entry name" value="HTH_ARAC"/>
    <property type="match status" value="1"/>
</dbReference>
<dbReference type="HOGENOM" id="CLU_000445_88_3_6"/>
<sequence>MYLSNRAEILEEDARIFAHCVTQCELHHHDAHECLWVVKGRIRVQVLDDVIMLKEGELLFINKGLPHATQTLDDDNLVICLQHEFEQVSVATLMFDDWNLVQKGLANEIKELLSHLWWESHHRAEHWQMAQKVYLSKLTLILARYFPQAEQLQPESIESAVLIHDLLSQITSRYREHLSLSLLATEKGMTEAYLSRYFKAKVGETFLRYLTLYRLEKSLTDLAQKGQKSVSDIAFDHGFPSVKAFNTAFRREYNCTPTEFRLTRQNVNLVQFGEAYAGVDLGVLKQKILPWLNKQYLYL</sequence>
<evidence type="ECO:0000313" key="6">
    <source>
        <dbReference type="Proteomes" id="UP000009230"/>
    </source>
</evidence>
<name>F6CU92_MARPP</name>
<dbReference type="GO" id="GO:0003700">
    <property type="term" value="F:DNA-binding transcription factor activity"/>
    <property type="evidence" value="ECO:0007669"/>
    <property type="project" value="InterPro"/>
</dbReference>
<dbReference type="OrthoDB" id="345413at2"/>
<dbReference type="Pfam" id="PF12833">
    <property type="entry name" value="HTH_18"/>
    <property type="match status" value="1"/>
</dbReference>
<reference evidence="5 6" key="1">
    <citation type="journal article" date="2012" name="Stand. Genomic Sci.">
        <title>Complete genome sequence of Marinomonas posidonica type strain (IVIA-Po-181(T)).</title>
        <authorList>
            <person name="Lucas-Elio P."/>
            <person name="Goodwin L."/>
            <person name="Woyke T."/>
            <person name="Pitluck S."/>
            <person name="Nolan M."/>
            <person name="Kyrpides N.C."/>
            <person name="Detter J.C."/>
            <person name="Copeland A."/>
            <person name="Lu M."/>
            <person name="Bruce D."/>
            <person name="Detter C."/>
            <person name="Tapia R."/>
            <person name="Han S."/>
            <person name="Land M.L."/>
            <person name="Ivanova N."/>
            <person name="Mikhailova N."/>
            <person name="Johnston A.W."/>
            <person name="Sanchez-Amat A."/>
        </authorList>
    </citation>
    <scope>NUCLEOTIDE SEQUENCE [LARGE SCALE GENOMIC DNA]</scope>
    <source>
        <strain evidence="6">CECT 7376 / NCIMB 14433 / IVIA-Po-181</strain>
    </source>
</reference>
<evidence type="ECO:0000256" key="2">
    <source>
        <dbReference type="ARBA" id="ARBA00023125"/>
    </source>
</evidence>
<dbReference type="SUPFAM" id="SSF51182">
    <property type="entry name" value="RmlC-like cupins"/>
    <property type="match status" value="1"/>
</dbReference>